<dbReference type="GeneID" id="30331304"/>
<evidence type="ECO:0000256" key="2">
    <source>
        <dbReference type="RuleBase" id="RU368102"/>
    </source>
</evidence>
<dbReference type="STRING" id="83655.APT61_05305"/>
<keyword evidence="2 6" id="KW-0012">Acyltransferase</keyword>
<sequence length="182" mass="21196">MRVGHLDIKAPLILGGQESEAEVLGATVWLWMHSPMHRDAPLHALPTLLLPIIKRQQYVLVSENDRPVFFLSWASMNEEAEARYLTRPAIEMKEEDWDSGERIWFSDWIAPFGHTPAMYNLMRRDIFPDHVCRALYHRGAERGKRVMLFHGSHVSRQHAREWQQNHPLTVSLPEAFKGTNHE</sequence>
<dbReference type="Proteomes" id="UP001149314">
    <property type="component" value="Unassembled WGS sequence"/>
</dbReference>
<accession>A0A3E1ZS39</accession>
<dbReference type="GO" id="GO:0031640">
    <property type="term" value="P:killing of cells of another organism"/>
    <property type="evidence" value="ECO:0007669"/>
    <property type="project" value="UniProtKB-KW"/>
</dbReference>
<dbReference type="Pfam" id="PF02794">
    <property type="entry name" value="HlyC"/>
    <property type="match status" value="1"/>
</dbReference>
<dbReference type="GO" id="GO:0016746">
    <property type="term" value="F:acyltransferase activity"/>
    <property type="evidence" value="ECO:0007669"/>
    <property type="project" value="UniProtKB-UniRule"/>
</dbReference>
<evidence type="ECO:0000313" key="9">
    <source>
        <dbReference type="Proteomes" id="UP001357437"/>
    </source>
</evidence>
<evidence type="ECO:0000313" key="7">
    <source>
        <dbReference type="Proteomes" id="UP000222768"/>
    </source>
</evidence>
<organism evidence="6 8">
    <name type="scientific">Leclercia adecarboxylata</name>
    <dbReference type="NCBI Taxonomy" id="83655"/>
    <lineage>
        <taxon>Bacteria</taxon>
        <taxon>Pseudomonadati</taxon>
        <taxon>Pseudomonadota</taxon>
        <taxon>Gammaproteobacteria</taxon>
        <taxon>Enterobacterales</taxon>
        <taxon>Enterobacteriaceae</taxon>
        <taxon>Leclercia</taxon>
    </lineage>
</organism>
<evidence type="ECO:0000313" key="4">
    <source>
        <dbReference type="EMBL" id="MEC3935728.1"/>
    </source>
</evidence>
<dbReference type="Proteomes" id="UP000222768">
    <property type="component" value="Unassembled WGS sequence"/>
</dbReference>
<evidence type="ECO:0000313" key="3">
    <source>
        <dbReference type="EMBL" id="MDC6639743.1"/>
    </source>
</evidence>
<dbReference type="EMBL" id="JAYMCU010000007">
    <property type="protein sequence ID" value="MEC3935728.1"/>
    <property type="molecule type" value="Genomic_DNA"/>
</dbReference>
<dbReference type="OrthoDB" id="8596436at2"/>
<dbReference type="RefSeq" id="WP_032613408.1">
    <property type="nucleotide sequence ID" value="NZ_CBCXZU010000012.1"/>
</dbReference>
<gene>
    <name evidence="6" type="primary">hlyC_1</name>
    <name evidence="5" type="ORF">CRX53_16985</name>
    <name evidence="6" type="ORF">NCTC13032_05660</name>
    <name evidence="3" type="ORF">OEZ79_15990</name>
    <name evidence="4" type="ORF">VOF76_06050</name>
</gene>
<comment type="function">
    <text evidence="2">Involved in fatty acylation of protoxin at internal lysine residues, thereby converting it to the active toxin.</text>
</comment>
<reference evidence="6 8" key="3">
    <citation type="submission" date="2019-05" db="EMBL/GenBank/DDBJ databases">
        <authorList>
            <consortium name="Pathogen Informatics"/>
        </authorList>
    </citation>
    <scope>NUCLEOTIDE SEQUENCE [LARGE SCALE GENOMIC DNA]</scope>
    <source>
        <strain evidence="6 8">NCTC13032</strain>
    </source>
</reference>
<evidence type="ECO:0000313" key="5">
    <source>
        <dbReference type="EMBL" id="PHH05530.1"/>
    </source>
</evidence>
<comment type="subcellular location">
    <subcellularLocation>
        <location evidence="2">Cytoplasm</location>
    </subcellularLocation>
</comment>
<protein>
    <recommendedName>
        <fullName evidence="2">RTX toxin-activating lysine-acyltransferase</fullName>
        <ecNumber evidence="2">2.3.1.-</ecNumber>
    </recommendedName>
</protein>
<evidence type="ECO:0000313" key="6">
    <source>
        <dbReference type="EMBL" id="VTP75633.1"/>
    </source>
</evidence>
<dbReference type="EMBL" id="LR590464">
    <property type="protein sequence ID" value="VTP75633.1"/>
    <property type="molecule type" value="Genomic_DNA"/>
</dbReference>
<dbReference type="GO" id="GO:0009404">
    <property type="term" value="P:toxin metabolic process"/>
    <property type="evidence" value="ECO:0007669"/>
    <property type="project" value="UniProtKB-UniRule"/>
</dbReference>
<dbReference type="Proteomes" id="UP000310719">
    <property type="component" value="Chromosome"/>
</dbReference>
<reference evidence="7" key="2">
    <citation type="submission" date="2017-09" db="EMBL/GenBank/DDBJ databases">
        <title>FDA dAtabase for Regulatory Grade micrObial Sequences (FDA-ARGOS): Supporting development and validation of Infectious Disease Dx tests.</title>
        <authorList>
            <person name="Minogue T."/>
            <person name="Wolcott M."/>
            <person name="Wasieloski L."/>
            <person name="Aguilar W."/>
            <person name="Moore D."/>
            <person name="Tallon L."/>
            <person name="Sadzewicz L."/>
            <person name="Ott S."/>
            <person name="Zhao X."/>
            <person name="Nagaraj S."/>
            <person name="Vavikolanu K."/>
            <person name="Aluvathingal J."/>
            <person name="Nadendla S."/>
            <person name="Sichtig H."/>
        </authorList>
    </citation>
    <scope>NUCLEOTIDE SEQUENCE [LARGE SCALE GENOMIC DNA]</scope>
    <source>
        <strain evidence="7">FDAARGOS_404</strain>
    </source>
</reference>
<dbReference type="PRINTS" id="PR01489">
    <property type="entry name" value="RTXTOXINC"/>
</dbReference>
<dbReference type="EC" id="2.3.1.-" evidence="2"/>
<proteinExistence type="inferred from homology"/>
<dbReference type="GO" id="GO:0005737">
    <property type="term" value="C:cytoplasm"/>
    <property type="evidence" value="ECO:0007669"/>
    <property type="project" value="UniProtKB-SubCell"/>
</dbReference>
<evidence type="ECO:0000256" key="1">
    <source>
        <dbReference type="ARBA" id="ARBA00005686"/>
    </source>
</evidence>
<reference evidence="3" key="4">
    <citation type="journal article" date="2023" name="Genes Genomics">
        <title>Genomic insights of Leclercia adecarboxylata strains linked to an outbreak in public hospitals in Mexico.</title>
        <authorList>
            <person name="Barrios-Villa E."/>
            <person name="Pacheco-Flores B."/>
            <person name="Lozano-Zarain P."/>
            <person name="Del Campo-Ortega R."/>
            <person name="de Jesus Ascencio-Montiel I."/>
            <person name="Gonzalez-Leon M."/>
            <person name="Camorlinga-Ponce M."/>
            <person name="Gaytan Cervantes F.J."/>
            <person name="Gonzalez Torres C."/>
            <person name="Aguilar E."/>
            <person name="Gonzalez Ibarra J."/>
            <person name="Torres Lopez F.J."/>
            <person name="Rosas-Vargas H."/>
            <person name="Gonzalez-Bonilla C.R."/>
            <person name="Del Carmen Rocha-Gracia R."/>
        </authorList>
    </citation>
    <scope>NUCLEOTIDE SEQUENCE</scope>
    <source>
        <strain evidence="3">Lac40</strain>
    </source>
</reference>
<name>A0A3E1ZS39_9ENTR</name>
<reference evidence="4 9" key="5">
    <citation type="submission" date="2024-01" db="EMBL/GenBank/DDBJ databases">
        <title>Comparative Genomics of Leclercia adecarboxylata Strains Isolated from Several Sources.</title>
        <authorList>
            <person name="Yescas-Zazueta V."/>
            <person name="Balbuena-Alonso M.G."/>
            <person name="Valencia D."/>
            <person name="Mendez-Pfeiffer P.A."/>
            <person name="Ballesteros-Monrreal M.G."/>
            <person name="Rocha-Gracia R.D.C."/>
            <person name="Barrios-Villa E."/>
        </authorList>
    </citation>
    <scope>NUCLEOTIDE SEQUENCE [LARGE SCALE GENOMIC DNA]</scope>
    <source>
        <strain evidence="4 9">33MEM</strain>
    </source>
</reference>
<dbReference type="AlphaFoldDB" id="A0A3E1ZS39"/>
<dbReference type="KEGG" id="lax:APT61_05305"/>
<keyword evidence="9" id="KW-1185">Reference proteome</keyword>
<dbReference type="InterPro" id="IPR003996">
    <property type="entry name" value="RTX_toxin-activating_protC_bac"/>
</dbReference>
<dbReference type="Proteomes" id="UP001357437">
    <property type="component" value="Unassembled WGS sequence"/>
</dbReference>
<keyword evidence="2 6" id="KW-0808">Transferase</keyword>
<dbReference type="EMBL" id="PDLK01000002">
    <property type="protein sequence ID" value="PHH05530.1"/>
    <property type="molecule type" value="Genomic_DNA"/>
</dbReference>
<evidence type="ECO:0000313" key="8">
    <source>
        <dbReference type="Proteomes" id="UP000310719"/>
    </source>
</evidence>
<keyword evidence="2" id="KW-0204">Cytolysis</keyword>
<keyword evidence="2" id="KW-0963">Cytoplasm</keyword>
<comment type="similarity">
    <text evidence="1 2">Belongs to the RTX toxin acyltransferase family.</text>
</comment>
<dbReference type="EMBL" id="JAOURS010000017">
    <property type="protein sequence ID" value="MDC6639743.1"/>
    <property type="molecule type" value="Genomic_DNA"/>
</dbReference>
<reference evidence="5" key="1">
    <citation type="submission" date="2017-09" db="EMBL/GenBank/DDBJ databases">
        <title>FDA dAtabase for Regulatory Grade micrObial Sequences (FDA-ARGOS): Supporting development and validation of Infectious Disease Dx tests.</title>
        <authorList>
            <person name="Minogue T."/>
            <person name="Wolcott M."/>
            <person name="Wasieloski L."/>
            <person name="Aguilar W."/>
            <person name="Moore D."/>
            <person name="Tallon L.J."/>
            <person name="Sadzewicz L."/>
            <person name="Ott S."/>
            <person name="Zhao X."/>
            <person name="Nagaraj S."/>
            <person name="Vavikolanu K."/>
            <person name="Aluvathingal J."/>
            <person name="Nadendla S."/>
            <person name="Sichtig H."/>
        </authorList>
    </citation>
    <scope>NUCLEOTIDE SEQUENCE</scope>
    <source>
        <strain evidence="5">FDAARGOS_404</strain>
    </source>
</reference>